<dbReference type="AlphaFoldDB" id="A0A7R9IHW0"/>
<dbReference type="EMBL" id="OE002418">
    <property type="protein sequence ID" value="CAD7458681.1"/>
    <property type="molecule type" value="Genomic_DNA"/>
</dbReference>
<proteinExistence type="predicted"/>
<gene>
    <name evidence="1" type="ORF">TTEB3V08_LOCUS6655</name>
</gene>
<evidence type="ECO:0000313" key="1">
    <source>
        <dbReference type="EMBL" id="CAD7458681.1"/>
    </source>
</evidence>
<protein>
    <submittedName>
        <fullName evidence="1">Uncharacterized protein</fullName>
    </submittedName>
</protein>
<reference evidence="1" key="1">
    <citation type="submission" date="2020-11" db="EMBL/GenBank/DDBJ databases">
        <authorList>
            <person name="Tran Van P."/>
        </authorList>
    </citation>
    <scope>NUCLEOTIDE SEQUENCE</scope>
</reference>
<sequence>MLGGIVRRWRLGDYKSFLLRSRTPSLNGSLYSPYNSLSRKVDISVVAAQDSSCESTKTTNILKTSAASIHTAIWRRHPHTVTSSDRSTRMTSHQLLHTSIDLLVS</sequence>
<accession>A0A7R9IHW0</accession>
<name>A0A7R9IHW0_9NEOP</name>
<organism evidence="1">
    <name type="scientific">Timema tahoe</name>
    <dbReference type="NCBI Taxonomy" id="61484"/>
    <lineage>
        <taxon>Eukaryota</taxon>
        <taxon>Metazoa</taxon>
        <taxon>Ecdysozoa</taxon>
        <taxon>Arthropoda</taxon>
        <taxon>Hexapoda</taxon>
        <taxon>Insecta</taxon>
        <taxon>Pterygota</taxon>
        <taxon>Neoptera</taxon>
        <taxon>Polyneoptera</taxon>
        <taxon>Phasmatodea</taxon>
        <taxon>Timematodea</taxon>
        <taxon>Timematoidea</taxon>
        <taxon>Timematidae</taxon>
        <taxon>Timema</taxon>
    </lineage>
</organism>